<keyword evidence="3 6" id="KW-1133">Transmembrane helix</keyword>
<feature type="transmembrane region" description="Helical" evidence="6">
    <location>
        <begin position="36"/>
        <end position="57"/>
    </location>
</feature>
<feature type="domain" description="Rhodopsin" evidence="7">
    <location>
        <begin position="5"/>
        <end position="182"/>
    </location>
</feature>
<keyword evidence="4 6" id="KW-0472">Membrane</keyword>
<organism evidence="8 9">
    <name type="scientific">Morchella conica CCBAS932</name>
    <dbReference type="NCBI Taxonomy" id="1392247"/>
    <lineage>
        <taxon>Eukaryota</taxon>
        <taxon>Fungi</taxon>
        <taxon>Dikarya</taxon>
        <taxon>Ascomycota</taxon>
        <taxon>Pezizomycotina</taxon>
        <taxon>Pezizomycetes</taxon>
        <taxon>Pezizales</taxon>
        <taxon>Morchellaceae</taxon>
        <taxon>Morchella</taxon>
    </lineage>
</organism>
<dbReference type="OrthoDB" id="5372266at2759"/>
<dbReference type="Pfam" id="PF20684">
    <property type="entry name" value="Fung_rhodopsin"/>
    <property type="match status" value="1"/>
</dbReference>
<feature type="transmembrane region" description="Helical" evidence="6">
    <location>
        <begin position="157"/>
        <end position="181"/>
    </location>
</feature>
<evidence type="ECO:0000256" key="4">
    <source>
        <dbReference type="ARBA" id="ARBA00023136"/>
    </source>
</evidence>
<evidence type="ECO:0000259" key="7">
    <source>
        <dbReference type="Pfam" id="PF20684"/>
    </source>
</evidence>
<dbReference type="PANTHER" id="PTHR33048">
    <property type="entry name" value="PTH11-LIKE INTEGRAL MEMBRANE PROTEIN (AFU_ORTHOLOGUE AFUA_5G11245)"/>
    <property type="match status" value="1"/>
</dbReference>
<dbReference type="STRING" id="1392247.A0A3N4L382"/>
<keyword evidence="9" id="KW-1185">Reference proteome</keyword>
<comment type="similarity">
    <text evidence="5">Belongs to the SAT4 family.</text>
</comment>
<comment type="subcellular location">
    <subcellularLocation>
        <location evidence="1">Membrane</location>
        <topology evidence="1">Multi-pass membrane protein</topology>
    </subcellularLocation>
</comment>
<feature type="transmembrane region" description="Helical" evidence="6">
    <location>
        <begin position="115"/>
        <end position="137"/>
    </location>
</feature>
<dbReference type="InterPro" id="IPR052337">
    <property type="entry name" value="SAT4-like"/>
</dbReference>
<dbReference type="EMBL" id="ML119106">
    <property type="protein sequence ID" value="RPB17350.1"/>
    <property type="molecule type" value="Genomic_DNA"/>
</dbReference>
<evidence type="ECO:0000313" key="8">
    <source>
        <dbReference type="EMBL" id="RPB17350.1"/>
    </source>
</evidence>
<gene>
    <name evidence="8" type="ORF">P167DRAFT_479294</name>
</gene>
<evidence type="ECO:0000256" key="6">
    <source>
        <dbReference type="SAM" id="Phobius"/>
    </source>
</evidence>
<evidence type="ECO:0000256" key="2">
    <source>
        <dbReference type="ARBA" id="ARBA00022692"/>
    </source>
</evidence>
<name>A0A3N4L382_9PEZI</name>
<evidence type="ECO:0000313" key="9">
    <source>
        <dbReference type="Proteomes" id="UP000277580"/>
    </source>
</evidence>
<feature type="transmembrane region" description="Helical" evidence="6">
    <location>
        <begin position="6"/>
        <end position="24"/>
    </location>
</feature>
<accession>A0A3N4L382</accession>
<feature type="transmembrane region" description="Helical" evidence="6">
    <location>
        <begin position="85"/>
        <end position="103"/>
    </location>
</feature>
<evidence type="ECO:0000256" key="3">
    <source>
        <dbReference type="ARBA" id="ARBA00022989"/>
    </source>
</evidence>
<dbReference type="Proteomes" id="UP000277580">
    <property type="component" value="Unassembled WGS sequence"/>
</dbReference>
<sequence>MGGFAYVTILWLIKSAFLATYYRLIPALKTRVRMALYFTTGFTAMTYVANMLLHGLYCLPIQTNWTSGPHNCTTFRSVPSLTANTFTNVATDLLLLGLPLFILKTLKLQPREGFALTFVFLVGIASTTASVLRWAFIYSAYRQEQDVDGAIYKIEIIKVWTTAEISTATIAFCLPVLRSLVRSFWVWEKRNGGACEEDGRKIFGGGGAPMRCGDSGVDAATVDEEEGGAVDVDVEKGANGRDLPVVEIERGVRENAVIV</sequence>
<evidence type="ECO:0000256" key="1">
    <source>
        <dbReference type="ARBA" id="ARBA00004141"/>
    </source>
</evidence>
<reference evidence="8 9" key="1">
    <citation type="journal article" date="2018" name="Nat. Ecol. Evol.">
        <title>Pezizomycetes genomes reveal the molecular basis of ectomycorrhizal truffle lifestyle.</title>
        <authorList>
            <person name="Murat C."/>
            <person name="Payen T."/>
            <person name="Noel B."/>
            <person name="Kuo A."/>
            <person name="Morin E."/>
            <person name="Chen J."/>
            <person name="Kohler A."/>
            <person name="Krizsan K."/>
            <person name="Balestrini R."/>
            <person name="Da Silva C."/>
            <person name="Montanini B."/>
            <person name="Hainaut M."/>
            <person name="Levati E."/>
            <person name="Barry K.W."/>
            <person name="Belfiori B."/>
            <person name="Cichocki N."/>
            <person name="Clum A."/>
            <person name="Dockter R.B."/>
            <person name="Fauchery L."/>
            <person name="Guy J."/>
            <person name="Iotti M."/>
            <person name="Le Tacon F."/>
            <person name="Lindquist E.A."/>
            <person name="Lipzen A."/>
            <person name="Malagnac F."/>
            <person name="Mello A."/>
            <person name="Molinier V."/>
            <person name="Miyauchi S."/>
            <person name="Poulain J."/>
            <person name="Riccioni C."/>
            <person name="Rubini A."/>
            <person name="Sitrit Y."/>
            <person name="Splivallo R."/>
            <person name="Traeger S."/>
            <person name="Wang M."/>
            <person name="Zifcakova L."/>
            <person name="Wipf D."/>
            <person name="Zambonelli A."/>
            <person name="Paolocci F."/>
            <person name="Nowrousian M."/>
            <person name="Ottonello S."/>
            <person name="Baldrian P."/>
            <person name="Spatafora J.W."/>
            <person name="Henrissat B."/>
            <person name="Nagy L.G."/>
            <person name="Aury J.M."/>
            <person name="Wincker P."/>
            <person name="Grigoriev I.V."/>
            <person name="Bonfante P."/>
            <person name="Martin F.M."/>
        </authorList>
    </citation>
    <scope>NUCLEOTIDE SEQUENCE [LARGE SCALE GENOMIC DNA]</scope>
    <source>
        <strain evidence="8 9">CCBAS932</strain>
    </source>
</reference>
<dbReference type="GO" id="GO:0016020">
    <property type="term" value="C:membrane"/>
    <property type="evidence" value="ECO:0007669"/>
    <property type="project" value="UniProtKB-SubCell"/>
</dbReference>
<evidence type="ECO:0000256" key="5">
    <source>
        <dbReference type="ARBA" id="ARBA00038359"/>
    </source>
</evidence>
<protein>
    <recommendedName>
        <fullName evidence="7">Rhodopsin domain-containing protein</fullName>
    </recommendedName>
</protein>
<proteinExistence type="inferred from homology"/>
<dbReference type="InterPro" id="IPR049326">
    <property type="entry name" value="Rhodopsin_dom_fungi"/>
</dbReference>
<dbReference type="AlphaFoldDB" id="A0A3N4L382"/>
<keyword evidence="2 6" id="KW-0812">Transmembrane</keyword>
<dbReference type="InParanoid" id="A0A3N4L382"/>
<dbReference type="PANTHER" id="PTHR33048:SF47">
    <property type="entry name" value="INTEGRAL MEMBRANE PROTEIN-RELATED"/>
    <property type="match status" value="1"/>
</dbReference>